<dbReference type="EMBL" id="UINC01065122">
    <property type="protein sequence ID" value="SVB94442.1"/>
    <property type="molecule type" value="Genomic_DNA"/>
</dbReference>
<sequence length="82" mass="9020">MGLDFLPLGKSALFELRKHEFSINSDLEPPTAVGDDRQLLQVEFLCSQDLFRQTDGLGDIPSTGAVLDFDTVRQGQLLLRGG</sequence>
<reference evidence="1" key="1">
    <citation type="submission" date="2018-05" db="EMBL/GenBank/DDBJ databases">
        <authorList>
            <person name="Lanie J.A."/>
            <person name="Ng W.-L."/>
            <person name="Kazmierczak K.M."/>
            <person name="Andrzejewski T.M."/>
            <person name="Davidsen T.M."/>
            <person name="Wayne K.J."/>
            <person name="Tettelin H."/>
            <person name="Glass J.I."/>
            <person name="Rusch D."/>
            <person name="Podicherti R."/>
            <person name="Tsui H.-C.T."/>
            <person name="Winkler M.E."/>
        </authorList>
    </citation>
    <scope>NUCLEOTIDE SEQUENCE</scope>
</reference>
<protein>
    <submittedName>
        <fullName evidence="1">Uncharacterized protein</fullName>
    </submittedName>
</protein>
<proteinExistence type="predicted"/>
<name>A0A382I554_9ZZZZ</name>
<organism evidence="1">
    <name type="scientific">marine metagenome</name>
    <dbReference type="NCBI Taxonomy" id="408172"/>
    <lineage>
        <taxon>unclassified sequences</taxon>
        <taxon>metagenomes</taxon>
        <taxon>ecological metagenomes</taxon>
    </lineage>
</organism>
<accession>A0A382I554</accession>
<evidence type="ECO:0000313" key="1">
    <source>
        <dbReference type="EMBL" id="SVB94442.1"/>
    </source>
</evidence>
<gene>
    <name evidence="1" type="ORF">METZ01_LOCUS247296</name>
</gene>
<dbReference type="AlphaFoldDB" id="A0A382I554"/>